<dbReference type="EMBL" id="LK023338">
    <property type="protein sequence ID" value="CDS10653.1"/>
    <property type="molecule type" value="Genomic_DNA"/>
</dbReference>
<sequence>MFHDILQQPTLIASTEKYQQLVYDSTTELVQPIQCILSALDRRSMALSKCASYESALRDANLMQRLSSTSTIGYIREAMIYSEQGKQRHVIRVCNRALSIVNTNDHGYDTLQRIKIHAQQRANRCVDFISHLPIDILTTTLIPMFMKAGDRLDACKPCPYLHVSHLWRDRIMQHIDGLDFVIQERNEMDTFPQLIEFAQHTKSLCVKKYSQGTWLGYLLRSNDFCSLQKLSVDVCRSVDVEHIVSSLKHISNTLTQLSLSLRLKDGPNLPLSTILMTCPNLTWLHMYAAHDVDLSSLPMTTWPNLTELYIKSTVNDITCDHIIGIWKRLPSLTTLCLHPCTDIQSTLIVTDYHPSMNYIGFDAIDSGIGFDVSDPGIALTFKRKGYPSDEIGVTHLALRYEGFEDNVMMVDVNPMLRKHANTLQDFILKDFDLEMDLDNSQDIQYPQLKKLYRNSSAWWIPRNAPMLQELTLTANTILEYPSVLDTIPANLKKLELQLNGGRRIVNQTRLAAYLDGLANQSQLKELVISSRVYNLGNMFDAICHLDQLERLNVRIYGPWTPNHMEIFFGKLVIGCPRLCSLNICCSAPSPRCINILKRLEHLAQLEFWCSDIDNDERFWHEIQTFTQLKRITIYEKKNANISSIRRLRKQRPDLQVMGTL</sequence>
<dbReference type="OrthoDB" id="2252303at2759"/>
<protein>
    <recommendedName>
        <fullName evidence="2">F-box domain-containing protein</fullName>
    </recommendedName>
</protein>
<dbReference type="InterPro" id="IPR032675">
    <property type="entry name" value="LRR_dom_sf"/>
</dbReference>
<dbReference type="Gene3D" id="3.80.10.10">
    <property type="entry name" value="Ribonuclease Inhibitor"/>
    <property type="match status" value="2"/>
</dbReference>
<organism evidence="1">
    <name type="scientific">Lichtheimia ramosa</name>
    <dbReference type="NCBI Taxonomy" id="688394"/>
    <lineage>
        <taxon>Eukaryota</taxon>
        <taxon>Fungi</taxon>
        <taxon>Fungi incertae sedis</taxon>
        <taxon>Mucoromycota</taxon>
        <taxon>Mucoromycotina</taxon>
        <taxon>Mucoromycetes</taxon>
        <taxon>Mucorales</taxon>
        <taxon>Lichtheimiaceae</taxon>
        <taxon>Lichtheimia</taxon>
    </lineage>
</organism>
<dbReference type="AlphaFoldDB" id="A0A077WUF3"/>
<proteinExistence type="predicted"/>
<gene>
    <name evidence="1" type="ORF">LRAMOSA11139</name>
</gene>
<dbReference type="InterPro" id="IPR011990">
    <property type="entry name" value="TPR-like_helical_dom_sf"/>
</dbReference>
<evidence type="ECO:0000313" key="1">
    <source>
        <dbReference type="EMBL" id="CDS10653.1"/>
    </source>
</evidence>
<dbReference type="PANTHER" id="PTHR13318">
    <property type="entry name" value="PARTNER OF PAIRED, ISOFORM B-RELATED"/>
    <property type="match status" value="1"/>
</dbReference>
<accession>A0A077WUF3</accession>
<dbReference type="SUPFAM" id="SSF48452">
    <property type="entry name" value="TPR-like"/>
    <property type="match status" value="1"/>
</dbReference>
<reference evidence="1" key="1">
    <citation type="journal article" date="2014" name="Genome Announc.">
        <title>De novo whole-genome sequence and genome annotation of Lichtheimia ramosa.</title>
        <authorList>
            <person name="Linde J."/>
            <person name="Schwartze V."/>
            <person name="Binder U."/>
            <person name="Lass-Florl C."/>
            <person name="Voigt K."/>
            <person name="Horn F."/>
        </authorList>
    </citation>
    <scope>NUCLEOTIDE SEQUENCE</scope>
    <source>
        <strain evidence="1">JMRC FSU:6197</strain>
    </source>
</reference>
<dbReference type="GO" id="GO:0031146">
    <property type="term" value="P:SCF-dependent proteasomal ubiquitin-dependent protein catabolic process"/>
    <property type="evidence" value="ECO:0007669"/>
    <property type="project" value="TreeGrafter"/>
</dbReference>
<evidence type="ECO:0008006" key="2">
    <source>
        <dbReference type="Google" id="ProtNLM"/>
    </source>
</evidence>
<dbReference type="SUPFAM" id="SSF52047">
    <property type="entry name" value="RNI-like"/>
    <property type="match status" value="1"/>
</dbReference>
<name>A0A077WUF3_9FUNG</name>
<dbReference type="GO" id="GO:0019005">
    <property type="term" value="C:SCF ubiquitin ligase complex"/>
    <property type="evidence" value="ECO:0007669"/>
    <property type="project" value="TreeGrafter"/>
</dbReference>